<dbReference type="InterPro" id="IPR017441">
    <property type="entry name" value="Protein_kinase_ATP_BS"/>
</dbReference>
<evidence type="ECO:0000256" key="8">
    <source>
        <dbReference type="ARBA" id="ARBA00022734"/>
    </source>
</evidence>
<evidence type="ECO:0000256" key="14">
    <source>
        <dbReference type="ARBA" id="ARBA00023157"/>
    </source>
</evidence>
<dbReference type="Proteomes" id="UP000515124">
    <property type="component" value="Unplaced"/>
</dbReference>
<keyword evidence="11 19" id="KW-0067">ATP-binding</keyword>
<dbReference type="KEGG" id="pavi:110770520"/>
<sequence length="855" mass="95476">MNSTTKWFAMNIILLNFLPILPSSTSIAIGSIKPNQPMRDGDVLLSSNKIFALGFFSPANSRNRYVGVWYNKVPNQTIVWVANSDNPIIPVTDNNASGVGLLAVHGNGGLVIYGKDQNTPLWSANVSVSSPNNSMTAKLLDTGNLVLLEEDNGFSQRVLWQGFDHPTNTLLPFMKLGLDRRSKLNWFLTSWKSQDDPGIGIYSLQIDPSGFPQPFLYKGQAPRWRGGSWTGERWSGMPLMTNKFIFNVSFVNNQDEISMVYRITNESIFSRIVLDESGTIVRSTWSDQRQQWIKYWSAPEDLCDEYGNCGANSNCDPSNMGKFECTCLPGYEPQSPRDWYLRDGLGGCVRKSGVSICGNGDGFVKVERVKVPDSSKALVNMNLSWKACPQECLRNCSCKAYAKADERWGGFGCVTWHGDLMDTRTFPNDGQDLYVRVDAIVLAQYAKSNGSRSKKGKVAISLVSVLVFLLLVVPISYWLVRRKRKGKQRQNKYSPRVTTRSTYFEDSTAELDESSMHSDIPFFDLTTIAAATDNFSLANKLGKGGFGSVYKGVLCNGKEVAVKRLSKHSGQGIEEFKNEIVLIAKLQHRNLVRILGYCIQDEEKMLIYEYVPNKSLDSFIFNDTKRALLDWTVRFGIIYGIARGILYLHQDSRLRIIHRDLKASNVLLDASMNPKISDFGMARIFRGDQSEADTNRVVGTYGYMSPEYAMEGHFSVKSDVYSFGIILLEIVTGRKNSGYCHDKYPDAINLGGHVWNLWREGKVLEIVDPSLGELYPVNEVVRCIKIALSCVQDYATDRPTMSAVVFMLGNYDAAVPSPRQPAFLLQRTCDAGDPSTSTEGAKSLNDVTCTSVEGR</sequence>
<evidence type="ECO:0000256" key="2">
    <source>
        <dbReference type="ARBA" id="ARBA00022475"/>
    </source>
</evidence>
<dbReference type="InterPro" id="IPR003609">
    <property type="entry name" value="Pan_app"/>
</dbReference>
<keyword evidence="16" id="KW-0325">Glycoprotein</keyword>
<dbReference type="GO" id="GO:0005524">
    <property type="term" value="F:ATP binding"/>
    <property type="evidence" value="ECO:0007669"/>
    <property type="project" value="UniProtKB-UniRule"/>
</dbReference>
<evidence type="ECO:0000256" key="12">
    <source>
        <dbReference type="ARBA" id="ARBA00022989"/>
    </source>
</evidence>
<dbReference type="AlphaFoldDB" id="A0A6P5TTQ4"/>
<keyword evidence="2" id="KW-1003">Cell membrane</keyword>
<dbReference type="GO" id="GO:0030246">
    <property type="term" value="F:carbohydrate binding"/>
    <property type="evidence" value="ECO:0007669"/>
    <property type="project" value="UniProtKB-KW"/>
</dbReference>
<accession>A0A6P5TTQ4</accession>
<evidence type="ECO:0000256" key="23">
    <source>
        <dbReference type="SAM" id="SignalP"/>
    </source>
</evidence>
<evidence type="ECO:0000256" key="4">
    <source>
        <dbReference type="ARBA" id="ARBA00022536"/>
    </source>
</evidence>
<keyword evidence="7 23" id="KW-0732">Signal</keyword>
<comment type="catalytic activity">
    <reaction evidence="18 19">
        <text>L-seryl-[protein] + ATP = O-phospho-L-seryl-[protein] + ADP + H(+)</text>
        <dbReference type="Rhea" id="RHEA:17989"/>
        <dbReference type="Rhea" id="RHEA-COMP:9863"/>
        <dbReference type="Rhea" id="RHEA-COMP:11604"/>
        <dbReference type="ChEBI" id="CHEBI:15378"/>
        <dbReference type="ChEBI" id="CHEBI:29999"/>
        <dbReference type="ChEBI" id="CHEBI:30616"/>
        <dbReference type="ChEBI" id="CHEBI:83421"/>
        <dbReference type="ChEBI" id="CHEBI:456216"/>
        <dbReference type="EC" id="2.7.11.1"/>
    </reaction>
</comment>
<dbReference type="GO" id="GO:0005886">
    <property type="term" value="C:plasma membrane"/>
    <property type="evidence" value="ECO:0007669"/>
    <property type="project" value="UniProtKB-SubCell"/>
</dbReference>
<dbReference type="InterPro" id="IPR001245">
    <property type="entry name" value="Ser-Thr/Tyr_kinase_cat_dom"/>
</dbReference>
<feature type="chain" id="PRO_5028380358" description="Receptor-like serine/threonine-protein kinase" evidence="23">
    <location>
        <begin position="27"/>
        <end position="855"/>
    </location>
</feature>
<evidence type="ECO:0000256" key="9">
    <source>
        <dbReference type="ARBA" id="ARBA00022741"/>
    </source>
</evidence>
<dbReference type="CDD" id="cd01098">
    <property type="entry name" value="PAN_AP_plant"/>
    <property type="match status" value="1"/>
</dbReference>
<keyword evidence="4 20" id="KW-0245">EGF-like domain</keyword>
<dbReference type="InterPro" id="IPR000719">
    <property type="entry name" value="Prot_kinase_dom"/>
</dbReference>
<comment type="subcellular location">
    <subcellularLocation>
        <location evidence="1">Cell membrane</location>
        <topology evidence="1">Single-pass type I membrane protein</topology>
    </subcellularLocation>
</comment>
<organism evidence="28 29">
    <name type="scientific">Prunus avium</name>
    <name type="common">Cherry</name>
    <name type="synonym">Cerasus avium</name>
    <dbReference type="NCBI Taxonomy" id="42229"/>
    <lineage>
        <taxon>Eukaryota</taxon>
        <taxon>Viridiplantae</taxon>
        <taxon>Streptophyta</taxon>
        <taxon>Embryophyta</taxon>
        <taxon>Tracheophyta</taxon>
        <taxon>Spermatophyta</taxon>
        <taxon>Magnoliopsida</taxon>
        <taxon>eudicotyledons</taxon>
        <taxon>Gunneridae</taxon>
        <taxon>Pentapetalae</taxon>
        <taxon>rosids</taxon>
        <taxon>fabids</taxon>
        <taxon>Rosales</taxon>
        <taxon>Rosaceae</taxon>
        <taxon>Amygdaloideae</taxon>
        <taxon>Amygdaleae</taxon>
        <taxon>Prunus</taxon>
    </lineage>
</organism>
<evidence type="ECO:0000256" key="1">
    <source>
        <dbReference type="ARBA" id="ARBA00004251"/>
    </source>
</evidence>
<dbReference type="CDD" id="cd00054">
    <property type="entry name" value="EGF_CA"/>
    <property type="match status" value="1"/>
</dbReference>
<dbReference type="GeneID" id="110770520"/>
<dbReference type="FunFam" id="3.30.200.20:FF:000330">
    <property type="entry name" value="G-type lectin S-receptor-like serine/threonine-protein kinase At4g03230"/>
    <property type="match status" value="1"/>
</dbReference>
<dbReference type="PROSITE" id="PS50948">
    <property type="entry name" value="PAN"/>
    <property type="match status" value="1"/>
</dbReference>
<dbReference type="PROSITE" id="PS00107">
    <property type="entry name" value="PROTEIN_KINASE_ATP"/>
    <property type="match status" value="1"/>
</dbReference>
<dbReference type="RefSeq" id="XP_021830361.1">
    <property type="nucleotide sequence ID" value="XM_021974669.1"/>
</dbReference>
<dbReference type="InterPro" id="IPR011009">
    <property type="entry name" value="Kinase-like_dom_sf"/>
</dbReference>
<evidence type="ECO:0000256" key="7">
    <source>
        <dbReference type="ARBA" id="ARBA00022729"/>
    </source>
</evidence>
<feature type="domain" description="Protein kinase" evidence="24">
    <location>
        <begin position="535"/>
        <end position="823"/>
    </location>
</feature>
<keyword evidence="8" id="KW-0430">Lectin</keyword>
<dbReference type="FunFam" id="2.90.10.10:FF:000005">
    <property type="entry name" value="G-type lectin S-receptor-like serine/threonine-protein kinase"/>
    <property type="match status" value="1"/>
</dbReference>
<dbReference type="Gene3D" id="3.30.200.20">
    <property type="entry name" value="Phosphorylase Kinase, domain 1"/>
    <property type="match status" value="1"/>
</dbReference>
<comment type="similarity">
    <text evidence="19">Belongs to the protein kinase superfamily. Ser/Thr protein kinase family.</text>
</comment>
<evidence type="ECO:0000256" key="20">
    <source>
        <dbReference type="PROSITE-ProRule" id="PRU00076"/>
    </source>
</evidence>
<dbReference type="EC" id="2.7.11.1" evidence="19"/>
<gene>
    <name evidence="29" type="primary">LOC110770520</name>
</gene>
<dbReference type="GO" id="GO:0048544">
    <property type="term" value="P:recognition of pollen"/>
    <property type="evidence" value="ECO:0007669"/>
    <property type="project" value="InterPro"/>
</dbReference>
<dbReference type="Pfam" id="PF00954">
    <property type="entry name" value="S_locus_glycop"/>
    <property type="match status" value="1"/>
</dbReference>
<evidence type="ECO:0000256" key="10">
    <source>
        <dbReference type="ARBA" id="ARBA00022777"/>
    </source>
</evidence>
<dbReference type="SMART" id="SM00473">
    <property type="entry name" value="PAN_AP"/>
    <property type="match status" value="1"/>
</dbReference>
<evidence type="ECO:0000256" key="15">
    <source>
        <dbReference type="ARBA" id="ARBA00023170"/>
    </source>
</evidence>
<reference evidence="29" key="1">
    <citation type="submission" date="2025-08" db="UniProtKB">
        <authorList>
            <consortium name="RefSeq"/>
        </authorList>
    </citation>
    <scope>IDENTIFICATION</scope>
</reference>
<evidence type="ECO:0000256" key="11">
    <source>
        <dbReference type="ARBA" id="ARBA00022840"/>
    </source>
</evidence>
<dbReference type="Gene3D" id="1.10.510.10">
    <property type="entry name" value="Transferase(Phosphotransferase) domain 1"/>
    <property type="match status" value="1"/>
</dbReference>
<dbReference type="Pfam" id="PF01453">
    <property type="entry name" value="B_lectin"/>
    <property type="match status" value="1"/>
</dbReference>
<dbReference type="PROSITE" id="PS00108">
    <property type="entry name" value="PROTEIN_KINASE_ST"/>
    <property type="match status" value="1"/>
</dbReference>
<keyword evidence="15" id="KW-0675">Receptor</keyword>
<dbReference type="InterPro" id="IPR000858">
    <property type="entry name" value="S_locus_glycoprot_dom"/>
</dbReference>
<evidence type="ECO:0000313" key="29">
    <source>
        <dbReference type="RefSeq" id="XP_021830361.1"/>
    </source>
</evidence>
<evidence type="ECO:0000256" key="19">
    <source>
        <dbReference type="PIRNR" id="PIRNR000641"/>
    </source>
</evidence>
<keyword evidence="28" id="KW-1185">Reference proteome</keyword>
<dbReference type="InterPro" id="IPR008271">
    <property type="entry name" value="Ser/Thr_kinase_AS"/>
</dbReference>
<dbReference type="FunFam" id="1.10.510.10:FF:000060">
    <property type="entry name" value="G-type lectin S-receptor-like serine/threonine-protein kinase"/>
    <property type="match status" value="1"/>
</dbReference>
<dbReference type="PANTHER" id="PTHR27002">
    <property type="entry name" value="RECEPTOR-LIKE SERINE/THREONINE-PROTEIN KINASE SD1-8"/>
    <property type="match status" value="1"/>
</dbReference>
<evidence type="ECO:0000259" key="24">
    <source>
        <dbReference type="PROSITE" id="PS50011"/>
    </source>
</evidence>
<dbReference type="PROSITE" id="PS50011">
    <property type="entry name" value="PROTEIN_KINASE_DOM"/>
    <property type="match status" value="1"/>
</dbReference>
<feature type="transmembrane region" description="Helical" evidence="22">
    <location>
        <begin position="458"/>
        <end position="480"/>
    </location>
</feature>
<dbReference type="InterPro" id="IPR000742">
    <property type="entry name" value="EGF"/>
</dbReference>
<keyword evidence="12 22" id="KW-1133">Transmembrane helix</keyword>
<dbReference type="Pfam" id="PF08276">
    <property type="entry name" value="PAN_2"/>
    <property type="match status" value="1"/>
</dbReference>
<dbReference type="SMART" id="SM00108">
    <property type="entry name" value="B_lectin"/>
    <property type="match status" value="1"/>
</dbReference>
<dbReference type="PROSITE" id="PS50927">
    <property type="entry name" value="BULB_LECTIN"/>
    <property type="match status" value="1"/>
</dbReference>
<dbReference type="PROSITE" id="PS50026">
    <property type="entry name" value="EGF_3"/>
    <property type="match status" value="1"/>
</dbReference>
<dbReference type="InterPro" id="IPR024171">
    <property type="entry name" value="SRK-like_kinase"/>
</dbReference>
<evidence type="ECO:0000256" key="6">
    <source>
        <dbReference type="ARBA" id="ARBA00022692"/>
    </source>
</evidence>
<evidence type="ECO:0000256" key="5">
    <source>
        <dbReference type="ARBA" id="ARBA00022679"/>
    </source>
</evidence>
<evidence type="ECO:0000256" key="21">
    <source>
        <dbReference type="PROSITE-ProRule" id="PRU10141"/>
    </source>
</evidence>
<evidence type="ECO:0000259" key="26">
    <source>
        <dbReference type="PROSITE" id="PS50927"/>
    </source>
</evidence>
<feature type="domain" description="Bulb-type lectin" evidence="26">
    <location>
        <begin position="29"/>
        <end position="160"/>
    </location>
</feature>
<proteinExistence type="inferred from homology"/>
<evidence type="ECO:0000256" key="16">
    <source>
        <dbReference type="ARBA" id="ARBA00023180"/>
    </source>
</evidence>
<dbReference type="CDD" id="cd00028">
    <property type="entry name" value="B_lectin"/>
    <property type="match status" value="1"/>
</dbReference>
<evidence type="ECO:0000256" key="3">
    <source>
        <dbReference type="ARBA" id="ARBA00022527"/>
    </source>
</evidence>
<feature type="domain" description="EGF-like" evidence="25">
    <location>
        <begin position="299"/>
        <end position="337"/>
    </location>
</feature>
<dbReference type="Pfam" id="PF07714">
    <property type="entry name" value="PK_Tyr_Ser-Thr"/>
    <property type="match status" value="1"/>
</dbReference>
<keyword evidence="14" id="KW-1015">Disulfide bond</keyword>
<evidence type="ECO:0000313" key="28">
    <source>
        <dbReference type="Proteomes" id="UP000515124"/>
    </source>
</evidence>
<protein>
    <recommendedName>
        <fullName evidence="19">Receptor-like serine/threonine-protein kinase</fullName>
        <ecNumber evidence="19">2.7.11.1</ecNumber>
    </recommendedName>
</protein>
<keyword evidence="13 22" id="KW-0472">Membrane</keyword>
<keyword evidence="3 19" id="KW-0723">Serine/threonine-protein kinase</keyword>
<name>A0A6P5TTQ4_PRUAV</name>
<dbReference type="PANTHER" id="PTHR27002:SF1095">
    <property type="entry name" value="G-TYPE LECTIN S-RECEPTOR-LIKE SERINE_THREONINE-PROTEIN KINASE RKS1"/>
    <property type="match status" value="1"/>
</dbReference>
<comment type="catalytic activity">
    <reaction evidence="17 19">
        <text>L-threonyl-[protein] + ATP = O-phospho-L-threonyl-[protein] + ADP + H(+)</text>
        <dbReference type="Rhea" id="RHEA:46608"/>
        <dbReference type="Rhea" id="RHEA-COMP:11060"/>
        <dbReference type="Rhea" id="RHEA-COMP:11605"/>
        <dbReference type="ChEBI" id="CHEBI:15378"/>
        <dbReference type="ChEBI" id="CHEBI:30013"/>
        <dbReference type="ChEBI" id="CHEBI:30616"/>
        <dbReference type="ChEBI" id="CHEBI:61977"/>
        <dbReference type="ChEBI" id="CHEBI:456216"/>
        <dbReference type="EC" id="2.7.11.1"/>
    </reaction>
</comment>
<evidence type="ECO:0000259" key="25">
    <source>
        <dbReference type="PROSITE" id="PS50026"/>
    </source>
</evidence>
<dbReference type="SUPFAM" id="SSF56112">
    <property type="entry name" value="Protein kinase-like (PK-like)"/>
    <property type="match status" value="1"/>
</dbReference>
<dbReference type="InterPro" id="IPR036426">
    <property type="entry name" value="Bulb-type_lectin_dom_sf"/>
</dbReference>
<feature type="binding site" evidence="21">
    <location>
        <position position="563"/>
    </location>
    <ligand>
        <name>ATP</name>
        <dbReference type="ChEBI" id="CHEBI:30616"/>
    </ligand>
</feature>
<keyword evidence="9 19" id="KW-0547">Nucleotide-binding</keyword>
<keyword evidence="10 19" id="KW-0418">Kinase</keyword>
<dbReference type="GO" id="GO:0004674">
    <property type="term" value="F:protein serine/threonine kinase activity"/>
    <property type="evidence" value="ECO:0007669"/>
    <property type="project" value="UniProtKB-KW"/>
</dbReference>
<evidence type="ECO:0000256" key="22">
    <source>
        <dbReference type="SAM" id="Phobius"/>
    </source>
</evidence>
<comment type="caution">
    <text evidence="20">Lacks conserved residue(s) required for the propagation of feature annotation.</text>
</comment>
<evidence type="ECO:0000256" key="17">
    <source>
        <dbReference type="ARBA" id="ARBA00047899"/>
    </source>
</evidence>
<keyword evidence="5 19" id="KW-0808">Transferase</keyword>
<dbReference type="InterPro" id="IPR001480">
    <property type="entry name" value="Bulb-type_lectin_dom"/>
</dbReference>
<dbReference type="SMART" id="SM00220">
    <property type="entry name" value="S_TKc"/>
    <property type="match status" value="1"/>
</dbReference>
<dbReference type="Gene3D" id="2.90.10.10">
    <property type="entry name" value="Bulb-type lectin domain"/>
    <property type="match status" value="1"/>
</dbReference>
<feature type="signal peptide" evidence="23">
    <location>
        <begin position="1"/>
        <end position="26"/>
    </location>
</feature>
<dbReference type="SUPFAM" id="SSF51110">
    <property type="entry name" value="alpha-D-mannose-specific plant lectins"/>
    <property type="match status" value="1"/>
</dbReference>
<evidence type="ECO:0000256" key="18">
    <source>
        <dbReference type="ARBA" id="ARBA00048679"/>
    </source>
</evidence>
<dbReference type="CDD" id="cd14066">
    <property type="entry name" value="STKc_IRAK"/>
    <property type="match status" value="1"/>
</dbReference>
<feature type="domain" description="Apple" evidence="27">
    <location>
        <begin position="357"/>
        <end position="438"/>
    </location>
</feature>
<evidence type="ECO:0000256" key="13">
    <source>
        <dbReference type="ARBA" id="ARBA00023136"/>
    </source>
</evidence>
<dbReference type="PIRSF" id="PIRSF000641">
    <property type="entry name" value="SRK"/>
    <property type="match status" value="1"/>
</dbReference>
<evidence type="ECO:0000259" key="27">
    <source>
        <dbReference type="PROSITE" id="PS50948"/>
    </source>
</evidence>
<keyword evidence="6 22" id="KW-0812">Transmembrane</keyword>